<name>A0A068RNE9_9FUNG</name>
<feature type="transmembrane region" description="Helical" evidence="12">
    <location>
        <begin position="1193"/>
        <end position="1212"/>
    </location>
</feature>
<dbReference type="PRINTS" id="PR00119">
    <property type="entry name" value="CATATPASE"/>
</dbReference>
<protein>
    <submittedName>
        <fullName evidence="15">Endoplasmic reticulum ca-transporting p-typeatpase</fullName>
    </submittedName>
</protein>
<dbReference type="Gene3D" id="3.40.50.1000">
    <property type="entry name" value="HAD superfamily/HAD-like"/>
    <property type="match status" value="1"/>
</dbReference>
<dbReference type="PANTHER" id="PTHR45630:SF7">
    <property type="entry name" value="ENDOPLASMIC RETICULUM TRANSMEMBRANE HELIX TRANSLOCASE"/>
    <property type="match status" value="1"/>
</dbReference>
<evidence type="ECO:0000256" key="1">
    <source>
        <dbReference type="ARBA" id="ARBA00004477"/>
    </source>
</evidence>
<dbReference type="Gene3D" id="3.40.1110.10">
    <property type="entry name" value="Calcium-transporting ATPase, cytoplasmic domain N"/>
    <property type="match status" value="1"/>
</dbReference>
<dbReference type="CDD" id="cd07543">
    <property type="entry name" value="P-type_ATPase_cation"/>
    <property type="match status" value="1"/>
</dbReference>
<dbReference type="Pfam" id="PF00122">
    <property type="entry name" value="E1-E2_ATPase"/>
    <property type="match status" value="1"/>
</dbReference>
<dbReference type="InterPro" id="IPR018303">
    <property type="entry name" value="ATPase_P-typ_P_site"/>
</dbReference>
<evidence type="ECO:0000256" key="3">
    <source>
        <dbReference type="ARBA" id="ARBA00022692"/>
    </source>
</evidence>
<dbReference type="NCBIfam" id="TIGR01494">
    <property type="entry name" value="ATPase_P-type"/>
    <property type="match status" value="1"/>
</dbReference>
<feature type="transmembrane region" description="Helical" evidence="12">
    <location>
        <begin position="1075"/>
        <end position="1094"/>
    </location>
</feature>
<evidence type="ECO:0000313" key="16">
    <source>
        <dbReference type="Proteomes" id="UP000027586"/>
    </source>
</evidence>
<dbReference type="PANTHER" id="PTHR45630">
    <property type="entry name" value="CATION-TRANSPORTING ATPASE-RELATED"/>
    <property type="match status" value="1"/>
</dbReference>
<dbReference type="Pfam" id="PF23143">
    <property type="entry name" value="2TM_P5A-ATPase"/>
    <property type="match status" value="1"/>
</dbReference>
<keyword evidence="16" id="KW-1185">Reference proteome</keyword>
<accession>A0A068RNE9</accession>
<dbReference type="GO" id="GO:0016887">
    <property type="term" value="F:ATP hydrolysis activity"/>
    <property type="evidence" value="ECO:0007669"/>
    <property type="project" value="InterPro"/>
</dbReference>
<dbReference type="Proteomes" id="UP000027586">
    <property type="component" value="Unassembled WGS sequence"/>
</dbReference>
<feature type="transmembrane region" description="Helical" evidence="12">
    <location>
        <begin position="479"/>
        <end position="498"/>
    </location>
</feature>
<sequence length="1269" mass="143066">MQVCHNCIIVDLSCRSPAAFVVTSNAVVVGLCVSVGTRQKSFFASFTDMVRDNEHMNDDNGMQKRMNDMHYIEEVKVRYDHDNGALLAQTLVQSKSIAAASLHRPLPRHWHLYIWPFASVLYPVWTYVYLFQYDVYIGSQEWTFVSLGSILTLHALTFLVCQWSVSIKALFTCVKEKDINKATIIKIVPFRHQGIGTLCEIKHTEADICFYFQQNKYIWNADKKHFQKLVYPSDLNPPVSTYQSPKGLTTKAEVDNVRQVYGPNRFEIPMPTFVDLFKEHAVAPFFVFQIFCVGLWCLDEYWYYSLFTLVMLVVFEATVVFQRLKTIGEFRAMNQKPFTVYVKREKKWIQIESDELLPGDLVSITRTKEDFAVPCDLVIAEGSCIVNEAMLSGESTPLLKESIALRNPNDSFDLVNVDKLNVLYGGTKVLQVTPPENGSAPDGGCLCVVARTGFGTSQGNLVRTMIFSTERVTANNVEALLFILFLCVFAIAASYYVWTKGVENGRKRSKLLLDCILIITSVVPPELPMELSMAVNSSLVALSKFAIFCTEPFRIPFAGRVDVCCFDKTGTLTGEDLVFEGVAMADAKMPSNQLEPATVVPKETKWVLASAHALVQLEDGIVGDPMEKETLKALQWELGSHEIVAPREEKKRENLQIRRRFQFSSALKRQSSVSILVHPEFGRHKTFVATKGAPETLREMYSNVPEGYDDTYQYFTRKGSRVLALGYKFLEDGLSTDQINNLSRESVESNLIFAGFIVFSCPLKEDAIEALKELNASSHRCIMITGDNPLTACAVAREVAIVERDVLIVDKLDNKVIFHSVDESIRFEVDPDTPLDQKLLDQYDICLTGSAMSDFMEKPNMRLLLEHTWVYARVSPSQKEYLLTGLKDLGYTTLMAGDGTNDVGALKQAHIGVALLDGTPEDLKKIAERQRIDRLKDMYEQQKRMAARFNAPVPPPPPAIAHLYPDFAQREQQRHANMTVAQRRQEEQKRKLESMTSKFMEDMDMEEPPTIKFGDASVAAPFTSKLRNVMAVNNIIRQGRCTLVATIQMYKILALNCLISAYSLSVLYLDGIKFGDLQVTISGMLMAVCFLCISRGKPLQKLSKERPQPNIFNPYIILSVLGQFAVHIAALIYVNSLANYHEPPKEVDLEGEFEPSLLNSGVYLIQLSMQVSTFAINYQGYPFRERIQDNKTLYYGLMSVGGIALAGATEMFPEVNEQLKLVKFPGAFRDKLTLVMILDFGISYLIEVTTKMLFADNRAKAIARRGRKD</sequence>
<dbReference type="SFLD" id="SFLDG00002">
    <property type="entry name" value="C1.7:_P-type_atpase_like"/>
    <property type="match status" value="1"/>
</dbReference>
<proteinExistence type="inferred from homology"/>
<dbReference type="InterPro" id="IPR023298">
    <property type="entry name" value="ATPase_P-typ_TM_dom_sf"/>
</dbReference>
<dbReference type="InterPro" id="IPR059000">
    <property type="entry name" value="ATPase_P-type_domA"/>
</dbReference>
<dbReference type="InterPro" id="IPR036412">
    <property type="entry name" value="HAD-like_sf"/>
</dbReference>
<keyword evidence="9" id="KW-1278">Translocase</keyword>
<feature type="transmembrane region" description="Helical" evidence="12">
    <location>
        <begin position="1115"/>
        <end position="1134"/>
    </location>
</feature>
<keyword evidence="8" id="KW-0460">Magnesium</keyword>
<dbReference type="GO" id="GO:0005789">
    <property type="term" value="C:endoplasmic reticulum membrane"/>
    <property type="evidence" value="ECO:0007669"/>
    <property type="project" value="UniProtKB-SubCell"/>
</dbReference>
<dbReference type="SFLD" id="SFLDF00027">
    <property type="entry name" value="p-type_atpase"/>
    <property type="match status" value="1"/>
</dbReference>
<evidence type="ECO:0000256" key="2">
    <source>
        <dbReference type="ARBA" id="ARBA00006000"/>
    </source>
</evidence>
<gene>
    <name evidence="15" type="ORF">LCOR_03095.1</name>
</gene>
<dbReference type="EMBL" id="CBTN010000010">
    <property type="protein sequence ID" value="CDH51499.1"/>
    <property type="molecule type" value="Genomic_DNA"/>
</dbReference>
<keyword evidence="11 12" id="KW-0472">Membrane</keyword>
<dbReference type="InterPro" id="IPR023299">
    <property type="entry name" value="ATPase_P-typ_cyto_dom_N"/>
</dbReference>
<dbReference type="SFLD" id="SFLDS00003">
    <property type="entry name" value="Haloacid_Dehalogenase"/>
    <property type="match status" value="1"/>
</dbReference>
<dbReference type="InterPro" id="IPR023214">
    <property type="entry name" value="HAD_sf"/>
</dbReference>
<dbReference type="Gene3D" id="2.70.150.10">
    <property type="entry name" value="Calcium-transporting ATPase, cytoplasmic transduction domain A"/>
    <property type="match status" value="1"/>
</dbReference>
<comment type="similarity">
    <text evidence="2">Belongs to the cation transport ATPase (P-type) (TC 3.A.3) family. Type V subfamily.</text>
</comment>
<dbReference type="VEuPathDB" id="FungiDB:LCOR_03095.1"/>
<dbReference type="Pfam" id="PF00702">
    <property type="entry name" value="Hydrolase"/>
    <property type="match status" value="1"/>
</dbReference>
<dbReference type="InterPro" id="IPR006544">
    <property type="entry name" value="P-type_TPase_V"/>
</dbReference>
<keyword evidence="5" id="KW-0547">Nucleotide-binding</keyword>
<evidence type="ECO:0000259" key="13">
    <source>
        <dbReference type="Pfam" id="PF00122"/>
    </source>
</evidence>
<dbReference type="InterPro" id="IPR008250">
    <property type="entry name" value="ATPase_P-typ_transduc_dom_A_sf"/>
</dbReference>
<dbReference type="GO" id="GO:0005524">
    <property type="term" value="F:ATP binding"/>
    <property type="evidence" value="ECO:0007669"/>
    <property type="project" value="UniProtKB-KW"/>
</dbReference>
<evidence type="ECO:0000256" key="9">
    <source>
        <dbReference type="ARBA" id="ARBA00022967"/>
    </source>
</evidence>
<dbReference type="InterPro" id="IPR057255">
    <property type="entry name" value="2TM_P5A-ATPase"/>
</dbReference>
<dbReference type="SUPFAM" id="SSF81665">
    <property type="entry name" value="Calcium ATPase, transmembrane domain M"/>
    <property type="match status" value="1"/>
</dbReference>
<comment type="caution">
    <text evidence="15">The sequence shown here is derived from an EMBL/GenBank/DDBJ whole genome shotgun (WGS) entry which is preliminary data.</text>
</comment>
<dbReference type="GO" id="GO:0015662">
    <property type="term" value="F:P-type ion transporter activity"/>
    <property type="evidence" value="ECO:0007669"/>
    <property type="project" value="TreeGrafter"/>
</dbReference>
<evidence type="ECO:0000256" key="5">
    <source>
        <dbReference type="ARBA" id="ARBA00022741"/>
    </source>
</evidence>
<feature type="transmembrane region" description="Helical" evidence="12">
    <location>
        <begin position="302"/>
        <end position="321"/>
    </location>
</feature>
<dbReference type="GO" id="GO:0019829">
    <property type="term" value="F:ATPase-coupled monoatomic cation transmembrane transporter activity"/>
    <property type="evidence" value="ECO:0007669"/>
    <property type="project" value="TreeGrafter"/>
</dbReference>
<dbReference type="PROSITE" id="PS00154">
    <property type="entry name" value="ATPASE_E1_E2"/>
    <property type="match status" value="1"/>
</dbReference>
<dbReference type="FunFam" id="3.40.50.1000:FF:000071">
    <property type="entry name" value="Cation-transporting ATPase"/>
    <property type="match status" value="1"/>
</dbReference>
<feature type="transmembrane region" description="Helical" evidence="12">
    <location>
        <begin position="280"/>
        <end position="296"/>
    </location>
</feature>
<evidence type="ECO:0000256" key="12">
    <source>
        <dbReference type="SAM" id="Phobius"/>
    </source>
</evidence>
<feature type="transmembrane region" description="Helical" evidence="12">
    <location>
        <begin position="1232"/>
        <end position="1254"/>
    </location>
</feature>
<feature type="domain" description="P5A-ATPase transmembrane helical hairpin" evidence="14">
    <location>
        <begin position="106"/>
        <end position="177"/>
    </location>
</feature>
<dbReference type="InterPro" id="IPR047820">
    <property type="entry name" value="P5A-type_ATPase"/>
</dbReference>
<dbReference type="SUPFAM" id="SSF81660">
    <property type="entry name" value="Metal cation-transporting ATPase, ATP-binding domain N"/>
    <property type="match status" value="1"/>
</dbReference>
<evidence type="ECO:0000256" key="8">
    <source>
        <dbReference type="ARBA" id="ARBA00022842"/>
    </source>
</evidence>
<feature type="transmembrane region" description="Helical" evidence="12">
    <location>
        <begin position="1163"/>
        <end position="1181"/>
    </location>
</feature>
<dbReference type="SUPFAM" id="SSF56784">
    <property type="entry name" value="HAD-like"/>
    <property type="match status" value="1"/>
</dbReference>
<dbReference type="SUPFAM" id="SSF81653">
    <property type="entry name" value="Calcium ATPase, transduction domain A"/>
    <property type="match status" value="1"/>
</dbReference>
<keyword evidence="7" id="KW-0067">ATP-binding</keyword>
<keyword evidence="6" id="KW-0256">Endoplasmic reticulum</keyword>
<keyword evidence="10 12" id="KW-1133">Transmembrane helix</keyword>
<evidence type="ECO:0000256" key="10">
    <source>
        <dbReference type="ARBA" id="ARBA00022989"/>
    </source>
</evidence>
<keyword evidence="3 12" id="KW-0812">Transmembrane</keyword>
<evidence type="ECO:0000256" key="11">
    <source>
        <dbReference type="ARBA" id="ARBA00023136"/>
    </source>
</evidence>
<dbReference type="InterPro" id="IPR044492">
    <property type="entry name" value="P_typ_ATPase_HD_dom"/>
</dbReference>
<dbReference type="GO" id="GO:0046872">
    <property type="term" value="F:metal ion binding"/>
    <property type="evidence" value="ECO:0007669"/>
    <property type="project" value="UniProtKB-KW"/>
</dbReference>
<dbReference type="NCBIfam" id="TIGR01657">
    <property type="entry name" value="P-ATPase-V"/>
    <property type="match status" value="1"/>
</dbReference>
<feature type="transmembrane region" description="Helical" evidence="12">
    <location>
        <begin position="112"/>
        <end position="130"/>
    </location>
</feature>
<evidence type="ECO:0000256" key="7">
    <source>
        <dbReference type="ARBA" id="ARBA00022840"/>
    </source>
</evidence>
<evidence type="ECO:0000313" key="15">
    <source>
        <dbReference type="EMBL" id="CDH51499.1"/>
    </source>
</evidence>
<evidence type="ECO:0000256" key="6">
    <source>
        <dbReference type="ARBA" id="ARBA00022824"/>
    </source>
</evidence>
<feature type="domain" description="P-type ATPase A" evidence="13">
    <location>
        <begin position="337"/>
        <end position="465"/>
    </location>
</feature>
<keyword evidence="4" id="KW-0479">Metal-binding</keyword>
<reference evidence="15" key="1">
    <citation type="submission" date="2013-08" db="EMBL/GenBank/DDBJ databases">
        <title>Gene expansion shapes genome architecture in the human pathogen Lichtheimia corymbifera: an evolutionary genomics analysis in the ancient terrestrial Mucorales (Mucoromycotina).</title>
        <authorList>
            <person name="Schwartze V.U."/>
            <person name="Winter S."/>
            <person name="Shelest E."/>
            <person name="Marcet-Houben M."/>
            <person name="Horn F."/>
            <person name="Wehner S."/>
            <person name="Hoffmann K."/>
            <person name="Riege K."/>
            <person name="Sammeth M."/>
            <person name="Nowrousian M."/>
            <person name="Valiante V."/>
            <person name="Linde J."/>
            <person name="Jacobsen I.D."/>
            <person name="Marz M."/>
            <person name="Brakhage A.A."/>
            <person name="Gabaldon T."/>
            <person name="Bocker S."/>
            <person name="Voigt K."/>
        </authorList>
    </citation>
    <scope>NUCLEOTIDE SEQUENCE [LARGE SCALE GENOMIC DNA]</scope>
    <source>
        <strain evidence="15">FSU 9682</strain>
    </source>
</reference>
<dbReference type="OrthoDB" id="48943at2759"/>
<dbReference type="STRING" id="1263082.A0A068RNE9"/>
<feature type="transmembrane region" description="Helical" evidence="12">
    <location>
        <begin position="142"/>
        <end position="161"/>
    </location>
</feature>
<dbReference type="InterPro" id="IPR001757">
    <property type="entry name" value="P_typ_ATPase"/>
</dbReference>
<comment type="subcellular location">
    <subcellularLocation>
        <location evidence="1">Endoplasmic reticulum membrane</location>
        <topology evidence="1">Multi-pass membrane protein</topology>
    </subcellularLocation>
</comment>
<dbReference type="GO" id="GO:0006874">
    <property type="term" value="P:intracellular calcium ion homeostasis"/>
    <property type="evidence" value="ECO:0007669"/>
    <property type="project" value="TreeGrafter"/>
</dbReference>
<evidence type="ECO:0000259" key="14">
    <source>
        <dbReference type="Pfam" id="PF23143"/>
    </source>
</evidence>
<organism evidence="15 16">
    <name type="scientific">Lichtheimia corymbifera JMRC:FSU:9682</name>
    <dbReference type="NCBI Taxonomy" id="1263082"/>
    <lineage>
        <taxon>Eukaryota</taxon>
        <taxon>Fungi</taxon>
        <taxon>Fungi incertae sedis</taxon>
        <taxon>Mucoromycota</taxon>
        <taxon>Mucoromycotina</taxon>
        <taxon>Mucoromycetes</taxon>
        <taxon>Mucorales</taxon>
        <taxon>Lichtheimiaceae</taxon>
        <taxon>Lichtheimia</taxon>
    </lineage>
</organism>
<dbReference type="AlphaFoldDB" id="A0A068RNE9"/>
<evidence type="ECO:0000256" key="4">
    <source>
        <dbReference type="ARBA" id="ARBA00022723"/>
    </source>
</evidence>